<dbReference type="InterPro" id="IPR001461">
    <property type="entry name" value="Aspartic_peptidase_A1"/>
</dbReference>
<comment type="caution">
    <text evidence="12">The sequence shown here is derived from an EMBL/GenBank/DDBJ whole genome shotgun (WGS) entry which is preliminary data.</text>
</comment>
<proteinExistence type="inferred from homology"/>
<evidence type="ECO:0000256" key="4">
    <source>
        <dbReference type="ARBA" id="ARBA00022801"/>
    </source>
</evidence>
<keyword evidence="2 9" id="KW-0645">Protease</keyword>
<dbReference type="SUPFAM" id="SSF50630">
    <property type="entry name" value="Acid proteases"/>
    <property type="match status" value="1"/>
</dbReference>
<dbReference type="Pfam" id="PF00026">
    <property type="entry name" value="Asp"/>
    <property type="match status" value="1"/>
</dbReference>
<organism evidence="12 13">
    <name type="scientific">Zingiber officinale</name>
    <name type="common">Ginger</name>
    <name type="synonym">Amomum zingiber</name>
    <dbReference type="NCBI Taxonomy" id="94328"/>
    <lineage>
        <taxon>Eukaryota</taxon>
        <taxon>Viridiplantae</taxon>
        <taxon>Streptophyta</taxon>
        <taxon>Embryophyta</taxon>
        <taxon>Tracheophyta</taxon>
        <taxon>Spermatophyta</taxon>
        <taxon>Magnoliopsida</taxon>
        <taxon>Liliopsida</taxon>
        <taxon>Zingiberales</taxon>
        <taxon>Zingiberaceae</taxon>
        <taxon>Zingiber</taxon>
    </lineage>
</organism>
<reference evidence="12 13" key="1">
    <citation type="submission" date="2020-08" db="EMBL/GenBank/DDBJ databases">
        <title>Plant Genome Project.</title>
        <authorList>
            <person name="Zhang R.-G."/>
        </authorList>
    </citation>
    <scope>NUCLEOTIDE SEQUENCE [LARGE SCALE GENOMIC DNA]</scope>
    <source>
        <tissue evidence="12">Rhizome</tissue>
    </source>
</reference>
<dbReference type="InterPro" id="IPR001969">
    <property type="entry name" value="Aspartic_peptidase_AS"/>
</dbReference>
<dbReference type="PROSITE" id="PS00141">
    <property type="entry name" value="ASP_PROTEASE"/>
    <property type="match status" value="1"/>
</dbReference>
<keyword evidence="10" id="KW-0472">Membrane</keyword>
<evidence type="ECO:0000256" key="5">
    <source>
        <dbReference type="ARBA" id="ARBA00023145"/>
    </source>
</evidence>
<evidence type="ECO:0000256" key="6">
    <source>
        <dbReference type="ARBA" id="ARBA00023157"/>
    </source>
</evidence>
<evidence type="ECO:0000256" key="9">
    <source>
        <dbReference type="RuleBase" id="RU000454"/>
    </source>
</evidence>
<dbReference type="InterPro" id="IPR033121">
    <property type="entry name" value="PEPTIDASE_A1"/>
</dbReference>
<keyword evidence="6 8" id="KW-1015">Disulfide bond</keyword>
<keyword evidence="13" id="KW-1185">Reference proteome</keyword>
<dbReference type="PRINTS" id="PR00792">
    <property type="entry name" value="PEPSIN"/>
</dbReference>
<gene>
    <name evidence="12" type="ORF">ZIOFF_018066</name>
</gene>
<evidence type="ECO:0000256" key="3">
    <source>
        <dbReference type="ARBA" id="ARBA00022750"/>
    </source>
</evidence>
<keyword evidence="7" id="KW-0325">Glycoprotein</keyword>
<evidence type="ECO:0000256" key="1">
    <source>
        <dbReference type="ARBA" id="ARBA00007447"/>
    </source>
</evidence>
<dbReference type="PROSITE" id="PS51767">
    <property type="entry name" value="PEPTIDASE_A1"/>
    <property type="match status" value="1"/>
</dbReference>
<feature type="transmembrane region" description="Helical" evidence="10">
    <location>
        <begin position="106"/>
        <end position="123"/>
    </location>
</feature>
<keyword evidence="4 9" id="KW-0378">Hydrolase</keyword>
<protein>
    <recommendedName>
        <fullName evidence="11">Peptidase A1 domain-containing protein</fullName>
    </recommendedName>
</protein>
<evidence type="ECO:0000256" key="8">
    <source>
        <dbReference type="PIRSR" id="PIRSR601461-2"/>
    </source>
</evidence>
<dbReference type="PANTHER" id="PTHR47966:SF76">
    <property type="entry name" value="ASPARTIC PROTEINASE A1"/>
    <property type="match status" value="1"/>
</dbReference>
<keyword evidence="10" id="KW-1133">Transmembrane helix</keyword>
<dbReference type="Proteomes" id="UP000734854">
    <property type="component" value="Unassembled WGS sequence"/>
</dbReference>
<dbReference type="EMBL" id="JACMSC010000005">
    <property type="protein sequence ID" value="KAG6521001.1"/>
    <property type="molecule type" value="Genomic_DNA"/>
</dbReference>
<evidence type="ECO:0000259" key="11">
    <source>
        <dbReference type="PROSITE" id="PS51767"/>
    </source>
</evidence>
<feature type="disulfide bond" evidence="8">
    <location>
        <begin position="36"/>
        <end position="42"/>
    </location>
</feature>
<name>A0A8J5HW23_ZINOF</name>
<evidence type="ECO:0000256" key="2">
    <source>
        <dbReference type="ARBA" id="ARBA00022670"/>
    </source>
</evidence>
<evidence type="ECO:0000313" key="13">
    <source>
        <dbReference type="Proteomes" id="UP000734854"/>
    </source>
</evidence>
<keyword evidence="10" id="KW-0812">Transmembrane</keyword>
<sequence length="157" mass="17250">MNVQYFGEIGIGTPPQKFTVIFDTGSSNLWVPSSQCYFSLACYFHPKYKSELSSTYQRNGKSASIHYGTGVISATKEPGLTFLVAKFDGILGLGCAMNRCGKEVEFVLFGFEILVLVFAYYYGVEGGFVFLTRCWILFLESGGVKNGKIVVLVELGA</sequence>
<accession>A0A8J5HW23</accession>
<keyword evidence="5" id="KW-0865">Zymogen</keyword>
<comment type="similarity">
    <text evidence="1 9">Belongs to the peptidase A1 family.</text>
</comment>
<dbReference type="GO" id="GO:0004190">
    <property type="term" value="F:aspartic-type endopeptidase activity"/>
    <property type="evidence" value="ECO:0007669"/>
    <property type="project" value="UniProtKB-KW"/>
</dbReference>
<dbReference type="InterPro" id="IPR021109">
    <property type="entry name" value="Peptidase_aspartic_dom_sf"/>
</dbReference>
<evidence type="ECO:0000256" key="10">
    <source>
        <dbReference type="SAM" id="Phobius"/>
    </source>
</evidence>
<dbReference type="Gene3D" id="2.40.70.10">
    <property type="entry name" value="Acid Proteases"/>
    <property type="match status" value="1"/>
</dbReference>
<dbReference type="FunFam" id="2.40.70.10:FF:000008">
    <property type="entry name" value="Cathepsin D"/>
    <property type="match status" value="1"/>
</dbReference>
<dbReference type="PANTHER" id="PTHR47966">
    <property type="entry name" value="BETA-SITE APP-CLEAVING ENZYME, ISOFORM A-RELATED"/>
    <property type="match status" value="1"/>
</dbReference>
<dbReference type="AlphaFoldDB" id="A0A8J5HW23"/>
<evidence type="ECO:0000313" key="12">
    <source>
        <dbReference type="EMBL" id="KAG6521001.1"/>
    </source>
</evidence>
<feature type="domain" description="Peptidase A1" evidence="11">
    <location>
        <begin position="5"/>
        <end position="157"/>
    </location>
</feature>
<evidence type="ECO:0000256" key="7">
    <source>
        <dbReference type="ARBA" id="ARBA00023180"/>
    </source>
</evidence>
<keyword evidence="3 9" id="KW-0064">Aspartyl protease</keyword>
<dbReference type="GO" id="GO:0006508">
    <property type="term" value="P:proteolysis"/>
    <property type="evidence" value="ECO:0007669"/>
    <property type="project" value="UniProtKB-KW"/>
</dbReference>